<dbReference type="EMBL" id="FTOG01000001">
    <property type="protein sequence ID" value="SIS42601.1"/>
    <property type="molecule type" value="Genomic_DNA"/>
</dbReference>
<sequence>MMSVDFMDQKEAALALAETVRVDLVGALTETALARFADFDLSDDAAKAAAQAMASAELSLALGGGVAEALVAPEDLGAAEAWNAEIGAQIAAYAAEEGLGEAALESLVVDALETGLLAIGDVPEGDVPFWPGPSETWQNLARPVGDTDPPGGTGIKPVYDEAAHPVIGDTSLVLDAMAEDFFVFFETSLAESGVESDFVDFEGLRSVADHWAQTVWVACAEEGAISETFWADLIESFSSVVSGALEG</sequence>
<name>A0A1N7J055_9RHOB</name>
<dbReference type="AlphaFoldDB" id="A0A1N7J055"/>
<reference evidence="2" key="1">
    <citation type="submission" date="2017-01" db="EMBL/GenBank/DDBJ databases">
        <authorList>
            <person name="Varghese N."/>
            <person name="Submissions S."/>
        </authorList>
    </citation>
    <scope>NUCLEOTIDE SEQUENCE [LARGE SCALE GENOMIC DNA]</scope>
    <source>
        <strain evidence="2">DSM 19945</strain>
    </source>
</reference>
<gene>
    <name evidence="1" type="ORF">SAMN05421580_101188</name>
</gene>
<organism evidence="1 2">
    <name type="scientific">Rhodobacter aestuarii</name>
    <dbReference type="NCBI Taxonomy" id="453582"/>
    <lineage>
        <taxon>Bacteria</taxon>
        <taxon>Pseudomonadati</taxon>
        <taxon>Pseudomonadota</taxon>
        <taxon>Alphaproteobacteria</taxon>
        <taxon>Rhodobacterales</taxon>
        <taxon>Rhodobacter group</taxon>
        <taxon>Rhodobacter</taxon>
    </lineage>
</organism>
<dbReference type="Proteomes" id="UP000186221">
    <property type="component" value="Unassembled WGS sequence"/>
</dbReference>
<keyword evidence="2" id="KW-1185">Reference proteome</keyword>
<evidence type="ECO:0000313" key="2">
    <source>
        <dbReference type="Proteomes" id="UP000186221"/>
    </source>
</evidence>
<accession>A0A1N7J055</accession>
<evidence type="ECO:0000313" key="1">
    <source>
        <dbReference type="EMBL" id="SIS42601.1"/>
    </source>
</evidence>
<proteinExistence type="predicted"/>
<protein>
    <submittedName>
        <fullName evidence="1">Uncharacterized protein</fullName>
    </submittedName>
</protein>